<dbReference type="AlphaFoldDB" id="A0A419SIC6"/>
<accession>A0A419SIC6</accession>
<dbReference type="Pfam" id="PF01121">
    <property type="entry name" value="CoaE"/>
    <property type="match status" value="1"/>
</dbReference>
<feature type="binding site" evidence="8">
    <location>
        <begin position="10"/>
        <end position="15"/>
    </location>
    <ligand>
        <name>ATP</name>
        <dbReference type="ChEBI" id="CHEBI:30616"/>
    </ligand>
</feature>
<evidence type="ECO:0000256" key="7">
    <source>
        <dbReference type="ARBA" id="ARBA00022993"/>
    </source>
</evidence>
<evidence type="ECO:0000256" key="3">
    <source>
        <dbReference type="ARBA" id="ARBA00022679"/>
    </source>
</evidence>
<dbReference type="Gene3D" id="3.40.50.300">
    <property type="entry name" value="P-loop containing nucleotide triphosphate hydrolases"/>
    <property type="match status" value="1"/>
</dbReference>
<dbReference type="Proteomes" id="UP000284219">
    <property type="component" value="Unassembled WGS sequence"/>
</dbReference>
<sequence length="207" mass="23304">MIVGLTGSIACGKTTVANMFKEMGCPIVDADLVAREVVMPGERGLQLVSERFGADVLAEDGTLNRKALGKIIFDEPAARADLNAILHPLIRQRMQEKKEEALQSDSPFVIMDIPLLYENEHETTVDYVVVVYIPEHVQLDRLMQRDGFSAQEAKKRIASQMDIEEKRKRADYVIDNDGSLENTRRQVEKIFNQLSRIKGNDGNKDKS</sequence>
<evidence type="ECO:0000256" key="1">
    <source>
        <dbReference type="ARBA" id="ARBA00009018"/>
    </source>
</evidence>
<dbReference type="GO" id="GO:0005524">
    <property type="term" value="F:ATP binding"/>
    <property type="evidence" value="ECO:0007669"/>
    <property type="project" value="UniProtKB-UniRule"/>
</dbReference>
<comment type="caution">
    <text evidence="10">The sequence shown here is derived from an EMBL/GenBank/DDBJ whole genome shotgun (WGS) entry which is preliminary data.</text>
</comment>
<name>A0A419SIC6_9BACL</name>
<dbReference type="HAMAP" id="MF_00376">
    <property type="entry name" value="Dephospho_CoA_kinase"/>
    <property type="match status" value="1"/>
</dbReference>
<dbReference type="CDD" id="cd02022">
    <property type="entry name" value="DPCK"/>
    <property type="match status" value="1"/>
</dbReference>
<keyword evidence="5 8" id="KW-0418">Kinase</keyword>
<keyword evidence="11" id="KW-1185">Reference proteome</keyword>
<dbReference type="GO" id="GO:0004140">
    <property type="term" value="F:dephospho-CoA kinase activity"/>
    <property type="evidence" value="ECO:0007669"/>
    <property type="project" value="UniProtKB-UniRule"/>
</dbReference>
<dbReference type="EMBL" id="MCHY01000008">
    <property type="protein sequence ID" value="RKD23794.1"/>
    <property type="molecule type" value="Genomic_DNA"/>
</dbReference>
<protein>
    <recommendedName>
        <fullName evidence="8 9">Dephospho-CoA kinase</fullName>
        <ecNumber evidence="8 9">2.7.1.24</ecNumber>
    </recommendedName>
    <alternativeName>
        <fullName evidence="8">Dephosphocoenzyme A kinase</fullName>
    </alternativeName>
</protein>
<reference evidence="10 11" key="1">
    <citation type="submission" date="2016-08" db="EMBL/GenBank/DDBJ databases">
        <title>Novel Firmicute Genomes.</title>
        <authorList>
            <person name="Poppleton D.I."/>
            <person name="Gribaldo S."/>
        </authorList>
    </citation>
    <scope>NUCLEOTIDE SEQUENCE [LARGE SCALE GENOMIC DNA]</scope>
    <source>
        <strain evidence="10 11">RAOx-1</strain>
    </source>
</reference>
<dbReference type="GO" id="GO:0005737">
    <property type="term" value="C:cytoplasm"/>
    <property type="evidence" value="ECO:0007669"/>
    <property type="project" value="UniProtKB-SubCell"/>
</dbReference>
<dbReference type="InterPro" id="IPR001977">
    <property type="entry name" value="Depp_CoAkinase"/>
</dbReference>
<keyword evidence="6 8" id="KW-0067">ATP-binding</keyword>
<dbReference type="RefSeq" id="WP_120189022.1">
    <property type="nucleotide sequence ID" value="NZ_MCHY01000008.1"/>
</dbReference>
<evidence type="ECO:0000256" key="5">
    <source>
        <dbReference type="ARBA" id="ARBA00022777"/>
    </source>
</evidence>
<keyword evidence="4 8" id="KW-0547">Nucleotide-binding</keyword>
<dbReference type="InterPro" id="IPR027417">
    <property type="entry name" value="P-loop_NTPase"/>
</dbReference>
<dbReference type="NCBIfam" id="TIGR00152">
    <property type="entry name" value="dephospho-CoA kinase"/>
    <property type="match status" value="1"/>
</dbReference>
<keyword evidence="3 8" id="KW-0808">Transferase</keyword>
<comment type="similarity">
    <text evidence="1 8">Belongs to the CoaE family.</text>
</comment>
<proteinExistence type="inferred from homology"/>
<organism evidence="10 11">
    <name type="scientific">Ammoniphilus oxalaticus</name>
    <dbReference type="NCBI Taxonomy" id="66863"/>
    <lineage>
        <taxon>Bacteria</taxon>
        <taxon>Bacillati</taxon>
        <taxon>Bacillota</taxon>
        <taxon>Bacilli</taxon>
        <taxon>Bacillales</taxon>
        <taxon>Paenibacillaceae</taxon>
        <taxon>Aneurinibacillus group</taxon>
        <taxon>Ammoniphilus</taxon>
    </lineage>
</organism>
<dbReference type="OrthoDB" id="9812943at2"/>
<evidence type="ECO:0000256" key="6">
    <source>
        <dbReference type="ARBA" id="ARBA00022840"/>
    </source>
</evidence>
<evidence type="ECO:0000256" key="4">
    <source>
        <dbReference type="ARBA" id="ARBA00022741"/>
    </source>
</evidence>
<dbReference type="SUPFAM" id="SSF52540">
    <property type="entry name" value="P-loop containing nucleoside triphosphate hydrolases"/>
    <property type="match status" value="1"/>
</dbReference>
<dbReference type="GO" id="GO:0015937">
    <property type="term" value="P:coenzyme A biosynthetic process"/>
    <property type="evidence" value="ECO:0007669"/>
    <property type="project" value="UniProtKB-UniRule"/>
</dbReference>
<comment type="function">
    <text evidence="8">Catalyzes the phosphorylation of the 3'-hydroxyl group of dephosphocoenzyme A to form coenzyme A.</text>
</comment>
<comment type="pathway">
    <text evidence="8">Cofactor biosynthesis; coenzyme A biosynthesis; CoA from (R)-pantothenate: step 5/5.</text>
</comment>
<evidence type="ECO:0000256" key="2">
    <source>
        <dbReference type="ARBA" id="ARBA00022490"/>
    </source>
</evidence>
<evidence type="ECO:0000313" key="11">
    <source>
        <dbReference type="Proteomes" id="UP000284219"/>
    </source>
</evidence>
<comment type="subcellular location">
    <subcellularLocation>
        <location evidence="8">Cytoplasm</location>
    </subcellularLocation>
</comment>
<keyword evidence="7 8" id="KW-0173">Coenzyme A biosynthesis</keyword>
<dbReference type="EC" id="2.7.1.24" evidence="8 9"/>
<evidence type="ECO:0000313" key="10">
    <source>
        <dbReference type="EMBL" id="RKD23794.1"/>
    </source>
</evidence>
<evidence type="ECO:0000256" key="8">
    <source>
        <dbReference type="HAMAP-Rule" id="MF_00376"/>
    </source>
</evidence>
<gene>
    <name evidence="8" type="primary">coaE</name>
    <name evidence="10" type="ORF">BEP19_05025</name>
</gene>
<dbReference type="PANTHER" id="PTHR10695:SF46">
    <property type="entry name" value="BIFUNCTIONAL COENZYME A SYNTHASE-RELATED"/>
    <property type="match status" value="1"/>
</dbReference>
<comment type="catalytic activity">
    <reaction evidence="8">
        <text>3'-dephospho-CoA + ATP = ADP + CoA + H(+)</text>
        <dbReference type="Rhea" id="RHEA:18245"/>
        <dbReference type="ChEBI" id="CHEBI:15378"/>
        <dbReference type="ChEBI" id="CHEBI:30616"/>
        <dbReference type="ChEBI" id="CHEBI:57287"/>
        <dbReference type="ChEBI" id="CHEBI:57328"/>
        <dbReference type="ChEBI" id="CHEBI:456216"/>
        <dbReference type="EC" id="2.7.1.24"/>
    </reaction>
</comment>
<dbReference type="PROSITE" id="PS51219">
    <property type="entry name" value="DPCK"/>
    <property type="match status" value="1"/>
</dbReference>
<dbReference type="FunFam" id="3.40.50.300:FF:000991">
    <property type="entry name" value="Dephospho-CoA kinase"/>
    <property type="match status" value="1"/>
</dbReference>
<evidence type="ECO:0000256" key="9">
    <source>
        <dbReference type="NCBIfam" id="TIGR00152"/>
    </source>
</evidence>
<dbReference type="UniPathway" id="UPA00241">
    <property type="reaction ID" value="UER00356"/>
</dbReference>
<keyword evidence="2 8" id="KW-0963">Cytoplasm</keyword>
<dbReference type="PANTHER" id="PTHR10695">
    <property type="entry name" value="DEPHOSPHO-COA KINASE-RELATED"/>
    <property type="match status" value="1"/>
</dbReference>